<proteinExistence type="predicted"/>
<reference evidence="1 2" key="1">
    <citation type="submission" date="2022-01" db="EMBL/GenBank/DDBJ databases">
        <authorList>
            <person name="Xiong W."/>
            <person name="Schranz E."/>
        </authorList>
    </citation>
    <scope>NUCLEOTIDE SEQUENCE [LARGE SCALE GENOMIC DNA]</scope>
</reference>
<organism evidence="1 2">
    <name type="scientific">Lactuca virosa</name>
    <dbReference type="NCBI Taxonomy" id="75947"/>
    <lineage>
        <taxon>Eukaryota</taxon>
        <taxon>Viridiplantae</taxon>
        <taxon>Streptophyta</taxon>
        <taxon>Embryophyta</taxon>
        <taxon>Tracheophyta</taxon>
        <taxon>Spermatophyta</taxon>
        <taxon>Magnoliopsida</taxon>
        <taxon>eudicotyledons</taxon>
        <taxon>Gunneridae</taxon>
        <taxon>Pentapetalae</taxon>
        <taxon>asterids</taxon>
        <taxon>campanulids</taxon>
        <taxon>Asterales</taxon>
        <taxon>Asteraceae</taxon>
        <taxon>Cichorioideae</taxon>
        <taxon>Cichorieae</taxon>
        <taxon>Lactucinae</taxon>
        <taxon>Lactuca</taxon>
    </lineage>
</organism>
<gene>
    <name evidence="1" type="ORF">LVIROSA_LOCUS38131</name>
</gene>
<accession>A0AAU9PRS5</accession>
<name>A0AAU9PRS5_9ASTR</name>
<dbReference type="Proteomes" id="UP001157418">
    <property type="component" value="Unassembled WGS sequence"/>
</dbReference>
<evidence type="ECO:0000313" key="2">
    <source>
        <dbReference type="Proteomes" id="UP001157418"/>
    </source>
</evidence>
<dbReference type="AlphaFoldDB" id="A0AAU9PRS5"/>
<protein>
    <submittedName>
        <fullName evidence="1">Uncharacterized protein</fullName>
    </submittedName>
</protein>
<keyword evidence="2" id="KW-1185">Reference proteome</keyword>
<evidence type="ECO:0000313" key="1">
    <source>
        <dbReference type="EMBL" id="CAH1452844.1"/>
    </source>
</evidence>
<sequence>MLQWDAFYINVRFLRMGSCLQAIFVAMFDTYSNEIPFLKVPEVVVKACKQVKSLDLSLLIFRAPLFFFLFSGANDSVCITSSKLHGLVKGKIIIY</sequence>
<comment type="caution">
    <text evidence="1">The sequence shown here is derived from an EMBL/GenBank/DDBJ whole genome shotgun (WGS) entry which is preliminary data.</text>
</comment>
<dbReference type="EMBL" id="CAKMRJ010005745">
    <property type="protein sequence ID" value="CAH1452844.1"/>
    <property type="molecule type" value="Genomic_DNA"/>
</dbReference>